<dbReference type="Pfam" id="PF00107">
    <property type="entry name" value="ADH_zinc_N"/>
    <property type="match status" value="1"/>
</dbReference>
<reference evidence="4" key="1">
    <citation type="submission" date="2017-09" db="EMBL/GenBank/DDBJ databases">
        <authorList>
            <person name="Varghese N."/>
            <person name="Submissions S."/>
        </authorList>
    </citation>
    <scope>NUCLEOTIDE SEQUENCE [LARGE SCALE GENOMIC DNA]</scope>
    <source>
        <strain evidence="4">JKS000234</strain>
    </source>
</reference>
<dbReference type="InterPro" id="IPR011032">
    <property type="entry name" value="GroES-like_sf"/>
</dbReference>
<evidence type="ECO:0000256" key="1">
    <source>
        <dbReference type="ARBA" id="ARBA00023002"/>
    </source>
</evidence>
<dbReference type="OrthoDB" id="9805663at2"/>
<dbReference type="InterPro" id="IPR013149">
    <property type="entry name" value="ADH-like_C"/>
</dbReference>
<dbReference type="FunFam" id="3.40.50.720:FF:000121">
    <property type="entry name" value="Prostaglandin reductase 2"/>
    <property type="match status" value="1"/>
</dbReference>
<sequence>MSQSNQRNQAWLLASRPEGEPVKENFRLVEQPIPELKDGEILLRTLYLSLDPYMRGRMDDSKSYAAPAQIDQPMVGGTVSEVAESKHADFKQGDVVLAQSGWQSYAVSDGSGVAKLGDLPHPSWALGILGMPGFTAYMGLMDIGQPKAGETLVVAAATGPVGATVGQLGKLKGCHVVGVAGGEEKCRYAIEKLGFSACIDHHRDDFAEQLAAACPDGIDIYFENVGGKVFDAVFPLLNTAARVPVCGLVSGYSSRELPPGPDRTPQIMGGILKRRIRMQGFIIFQDYGDHYPEFLKAMTPLVEQQKIHYREHMIEGLENAPQAFFDMLKGKNFGKTVVKVAQ</sequence>
<proteinExistence type="predicted"/>
<protein>
    <recommendedName>
        <fullName evidence="2">Enoyl reductase (ER) domain-containing protein</fullName>
    </recommendedName>
</protein>
<dbReference type="SMART" id="SM00829">
    <property type="entry name" value="PKS_ER"/>
    <property type="match status" value="1"/>
</dbReference>
<feature type="domain" description="Enoyl reductase (ER)" evidence="2">
    <location>
        <begin position="24"/>
        <end position="338"/>
    </location>
</feature>
<dbReference type="GO" id="GO:0016628">
    <property type="term" value="F:oxidoreductase activity, acting on the CH-CH group of donors, NAD or NADP as acceptor"/>
    <property type="evidence" value="ECO:0007669"/>
    <property type="project" value="InterPro"/>
</dbReference>
<evidence type="ECO:0000313" key="4">
    <source>
        <dbReference type="Proteomes" id="UP000219271"/>
    </source>
</evidence>
<dbReference type="InterPro" id="IPR045010">
    <property type="entry name" value="MDR_fam"/>
</dbReference>
<dbReference type="PANTHER" id="PTHR43205">
    <property type="entry name" value="PROSTAGLANDIN REDUCTASE"/>
    <property type="match status" value="1"/>
</dbReference>
<dbReference type="CDD" id="cd05288">
    <property type="entry name" value="PGDH"/>
    <property type="match status" value="1"/>
</dbReference>
<accession>A0A286BZD5</accession>
<dbReference type="SUPFAM" id="SSF50129">
    <property type="entry name" value="GroES-like"/>
    <property type="match status" value="1"/>
</dbReference>
<dbReference type="Gene3D" id="3.40.50.720">
    <property type="entry name" value="NAD(P)-binding Rossmann-like Domain"/>
    <property type="match status" value="1"/>
</dbReference>
<dbReference type="AlphaFoldDB" id="A0A286BZD5"/>
<dbReference type="Gene3D" id="3.90.180.10">
    <property type="entry name" value="Medium-chain alcohol dehydrogenases, catalytic domain"/>
    <property type="match status" value="1"/>
</dbReference>
<keyword evidence="4" id="KW-1185">Reference proteome</keyword>
<dbReference type="SUPFAM" id="SSF51735">
    <property type="entry name" value="NAD(P)-binding Rossmann-fold domains"/>
    <property type="match status" value="1"/>
</dbReference>
<gene>
    <name evidence="3" type="ORF">SAMN06273570_3961</name>
</gene>
<dbReference type="InterPro" id="IPR020843">
    <property type="entry name" value="ER"/>
</dbReference>
<dbReference type="EMBL" id="OCMY01000001">
    <property type="protein sequence ID" value="SOD39512.1"/>
    <property type="molecule type" value="Genomic_DNA"/>
</dbReference>
<evidence type="ECO:0000259" key="2">
    <source>
        <dbReference type="SMART" id="SM00829"/>
    </source>
</evidence>
<organism evidence="3 4">
    <name type="scientific">Candidatus Pantoea floridensis</name>
    <dbReference type="NCBI Taxonomy" id="1938870"/>
    <lineage>
        <taxon>Bacteria</taxon>
        <taxon>Pseudomonadati</taxon>
        <taxon>Pseudomonadota</taxon>
        <taxon>Gammaproteobacteria</taxon>
        <taxon>Enterobacterales</taxon>
        <taxon>Erwiniaceae</taxon>
        <taxon>Pantoea</taxon>
    </lineage>
</organism>
<dbReference type="PANTHER" id="PTHR43205:SF7">
    <property type="entry name" value="PROSTAGLANDIN REDUCTASE 1"/>
    <property type="match status" value="1"/>
</dbReference>
<dbReference type="Pfam" id="PF16884">
    <property type="entry name" value="ADH_N_2"/>
    <property type="match status" value="1"/>
</dbReference>
<dbReference type="InterPro" id="IPR041694">
    <property type="entry name" value="ADH_N_2"/>
</dbReference>
<name>A0A286BZD5_9GAMM</name>
<keyword evidence="1" id="KW-0560">Oxidoreductase</keyword>
<dbReference type="Proteomes" id="UP000219271">
    <property type="component" value="Unassembled WGS sequence"/>
</dbReference>
<dbReference type="InterPro" id="IPR036291">
    <property type="entry name" value="NAD(P)-bd_dom_sf"/>
</dbReference>
<evidence type="ECO:0000313" key="3">
    <source>
        <dbReference type="EMBL" id="SOD39512.1"/>
    </source>
</evidence>
<dbReference type="RefSeq" id="WP_097097311.1">
    <property type="nucleotide sequence ID" value="NZ_OCMY01000001.1"/>
</dbReference>